<dbReference type="PANTHER" id="PTHR13586:SF0">
    <property type="entry name" value="TRAILER HITCH, ISOFORM H"/>
    <property type="match status" value="1"/>
</dbReference>
<dbReference type="CDD" id="cd01736">
    <property type="entry name" value="LSm14_N"/>
    <property type="match status" value="1"/>
</dbReference>
<comment type="caution">
    <text evidence="9">The sequence shown here is derived from an EMBL/GenBank/DDBJ whole genome shotgun (WGS) entry which is preliminary data.</text>
</comment>
<name>V5BN65_TRYCR</name>
<dbReference type="PANTHER" id="PTHR13586">
    <property type="entry name" value="SCD6 PROTEIN-RELATED"/>
    <property type="match status" value="1"/>
</dbReference>
<dbReference type="SMART" id="SM01271">
    <property type="entry name" value="LSM14"/>
    <property type="match status" value="1"/>
</dbReference>
<gene>
    <name evidence="9" type="ORF">TCDM_02002</name>
</gene>
<feature type="chain" id="PRO_5004731459" evidence="4">
    <location>
        <begin position="32"/>
        <end position="324"/>
    </location>
</feature>
<dbReference type="GO" id="GO:0033962">
    <property type="term" value="P:P-body assembly"/>
    <property type="evidence" value="ECO:0007669"/>
    <property type="project" value="TreeGrafter"/>
</dbReference>
<dbReference type="Proteomes" id="UP000017861">
    <property type="component" value="Unassembled WGS sequence"/>
</dbReference>
<organism evidence="9 10">
    <name type="scientific">Trypanosoma cruzi Dm28c</name>
    <dbReference type="NCBI Taxonomy" id="1416333"/>
    <lineage>
        <taxon>Eukaryota</taxon>
        <taxon>Discoba</taxon>
        <taxon>Euglenozoa</taxon>
        <taxon>Kinetoplastea</taxon>
        <taxon>Metakinetoplastina</taxon>
        <taxon>Trypanosomatida</taxon>
        <taxon>Trypanosomatidae</taxon>
        <taxon>Trypanosoma</taxon>
        <taxon>Schizotrypanum</taxon>
    </lineage>
</organism>
<dbReference type="InterPro" id="IPR025762">
    <property type="entry name" value="DFDF"/>
</dbReference>
<evidence type="ECO:0000259" key="8">
    <source>
        <dbReference type="PROSITE" id="PS52002"/>
    </source>
</evidence>
<proteinExistence type="predicted"/>
<feature type="short sequence motif" description="FFD box" evidence="1">
    <location>
        <begin position="263"/>
        <end position="278"/>
    </location>
</feature>
<dbReference type="Gene3D" id="2.30.30.100">
    <property type="match status" value="1"/>
</dbReference>
<dbReference type="InterPro" id="IPR047575">
    <property type="entry name" value="Sm"/>
</dbReference>
<reference evidence="9 10" key="1">
    <citation type="journal article" date="2014" name="Genome Announc.">
        <title>Trypanosoma cruzi Clone Dm28c Draft Genome Sequence.</title>
        <authorList>
            <person name="Grisard E.C."/>
            <person name="Teixeira S.M."/>
            <person name="de Almeida L.G."/>
            <person name="Stoco P.H."/>
            <person name="Gerber A.L."/>
            <person name="Talavera-Lopez C."/>
            <person name="Lima O.C."/>
            <person name="Andersson B."/>
            <person name="de Vasconcelos A.T."/>
        </authorList>
    </citation>
    <scope>NUCLEOTIDE SEQUENCE [LARGE SCALE GENOMIC DNA]</scope>
    <source>
        <strain evidence="9 10">Dm28c</strain>
    </source>
</reference>
<evidence type="ECO:0000256" key="4">
    <source>
        <dbReference type="SAM" id="SignalP"/>
    </source>
</evidence>
<feature type="domain" description="DFDF" evidence="5">
    <location>
        <begin position="223"/>
        <end position="259"/>
    </location>
</feature>
<dbReference type="PROSITE" id="PS51512">
    <property type="entry name" value="DFDF"/>
    <property type="match status" value="1"/>
</dbReference>
<keyword evidence="4" id="KW-0732">Signal</keyword>
<evidence type="ECO:0000259" key="5">
    <source>
        <dbReference type="PROSITE" id="PS51512"/>
    </source>
</evidence>
<dbReference type="PROSITE" id="PS52002">
    <property type="entry name" value="SM"/>
    <property type="match status" value="1"/>
</dbReference>
<dbReference type="InterPro" id="IPR010920">
    <property type="entry name" value="LSM_dom_sf"/>
</dbReference>
<dbReference type="Pfam" id="PF12701">
    <property type="entry name" value="LSM14"/>
    <property type="match status" value="1"/>
</dbReference>
<feature type="region of interest" description="Disordered" evidence="3">
    <location>
        <begin position="300"/>
        <end position="324"/>
    </location>
</feature>
<dbReference type="InterPro" id="IPR019050">
    <property type="entry name" value="FDF_dom"/>
</dbReference>
<dbReference type="InterPro" id="IPR025761">
    <property type="entry name" value="FFD_box"/>
</dbReference>
<feature type="compositionally biased region" description="Basic residues" evidence="3">
    <location>
        <begin position="176"/>
        <end position="186"/>
    </location>
</feature>
<dbReference type="InterPro" id="IPR025609">
    <property type="entry name" value="Lsm14-like_N"/>
</dbReference>
<feature type="compositionally biased region" description="Gly residues" evidence="3">
    <location>
        <begin position="193"/>
        <end position="206"/>
    </location>
</feature>
<feature type="signal peptide" evidence="4">
    <location>
        <begin position="1"/>
        <end position="31"/>
    </location>
</feature>
<feature type="short sequence motif" description="TFG box" evidence="2">
    <location>
        <begin position="282"/>
        <end position="302"/>
    </location>
</feature>
<dbReference type="PROSITE" id="PS51536">
    <property type="entry name" value="TFG"/>
    <property type="match status" value="1"/>
</dbReference>
<dbReference type="PROSITE" id="PS51513">
    <property type="entry name" value="FFD"/>
    <property type="match status" value="1"/>
</dbReference>
<feature type="region of interest" description="Disordered" evidence="3">
    <location>
        <begin position="153"/>
        <end position="228"/>
    </location>
</feature>
<dbReference type="OrthoDB" id="21539at2759"/>
<dbReference type="SMART" id="SM01199">
    <property type="entry name" value="FDF"/>
    <property type="match status" value="1"/>
</dbReference>
<evidence type="ECO:0000256" key="1">
    <source>
        <dbReference type="PROSITE-ProRule" id="PRU00846"/>
    </source>
</evidence>
<feature type="compositionally biased region" description="Polar residues" evidence="3">
    <location>
        <begin position="153"/>
        <end position="172"/>
    </location>
</feature>
<dbReference type="AlphaFoldDB" id="V5BN65"/>
<protein>
    <submittedName>
        <fullName evidence="9">Kinesin</fullName>
    </submittedName>
</protein>
<feature type="domain" description="Sm" evidence="8">
    <location>
        <begin position="49"/>
        <end position="134"/>
    </location>
</feature>
<dbReference type="GO" id="GO:0000932">
    <property type="term" value="C:P-body"/>
    <property type="evidence" value="ECO:0007669"/>
    <property type="project" value="TreeGrafter"/>
</dbReference>
<dbReference type="InterPro" id="IPR025768">
    <property type="entry name" value="TFG_box"/>
</dbReference>
<evidence type="ECO:0000313" key="9">
    <source>
        <dbReference type="EMBL" id="ESS69254.1"/>
    </source>
</evidence>
<dbReference type="EMBL" id="AYLP01000013">
    <property type="protein sequence ID" value="ESS69254.1"/>
    <property type="molecule type" value="Genomic_DNA"/>
</dbReference>
<dbReference type="GO" id="GO:0034063">
    <property type="term" value="P:stress granule assembly"/>
    <property type="evidence" value="ECO:0007669"/>
    <property type="project" value="TreeGrafter"/>
</dbReference>
<evidence type="ECO:0000313" key="10">
    <source>
        <dbReference type="Proteomes" id="UP000017861"/>
    </source>
</evidence>
<feature type="domain" description="FFD box profile" evidence="6">
    <location>
        <begin position="263"/>
        <end position="278"/>
    </location>
</feature>
<dbReference type="VEuPathDB" id="TriTrypDB:TCDM_02002"/>
<feature type="domain" description="TFG box profile" evidence="7">
    <location>
        <begin position="282"/>
        <end position="302"/>
    </location>
</feature>
<evidence type="ECO:0000256" key="2">
    <source>
        <dbReference type="PROSITE-ProRule" id="PRU00869"/>
    </source>
</evidence>
<evidence type="ECO:0000259" key="7">
    <source>
        <dbReference type="PROSITE" id="PS51536"/>
    </source>
</evidence>
<evidence type="ECO:0000259" key="6">
    <source>
        <dbReference type="PROSITE" id="PS51513"/>
    </source>
</evidence>
<sequence>MIPRGWRQKEETKMYVLLLLLLRLLYSPFLAQEKKKERKERGKNEKERVEEMSAERAIGSTITLITNSLIRYEGTLGQIDGPNNTVSLTNVRVFGTEGRGQEAGLAQIPPADQLFDQIVFRGSDIKELTVFEEPHNAMMDPAVVTALPARNNSAKTVSVNQRNGPSSGNTSAQYHQTHHQHQHQHQHQQQQRYGGGGYRRGGGSGYRGSRRVDGHTGQDFRPATGAAKEEFKDDFDFSKSREEFEKKKSEFEKAKEDAKVHSKAYDKSSFFDKISCDQQDRALRMDREGVKRADAETFGSEMVGNMRGPRRGRGGRGRYNGRYN</sequence>
<dbReference type="SUPFAM" id="SSF50182">
    <property type="entry name" value="Sm-like ribonucleoproteins"/>
    <property type="match status" value="1"/>
</dbReference>
<evidence type="ECO:0000256" key="3">
    <source>
        <dbReference type="SAM" id="MobiDB-lite"/>
    </source>
</evidence>
<accession>V5BN65</accession>
<dbReference type="GO" id="GO:0003729">
    <property type="term" value="F:mRNA binding"/>
    <property type="evidence" value="ECO:0007669"/>
    <property type="project" value="TreeGrafter"/>
</dbReference>